<dbReference type="AlphaFoldDB" id="A0A067QAG3"/>
<organism evidence="2 3">
    <name type="scientific">Jaapia argillacea MUCL 33604</name>
    <dbReference type="NCBI Taxonomy" id="933084"/>
    <lineage>
        <taxon>Eukaryota</taxon>
        <taxon>Fungi</taxon>
        <taxon>Dikarya</taxon>
        <taxon>Basidiomycota</taxon>
        <taxon>Agaricomycotina</taxon>
        <taxon>Agaricomycetes</taxon>
        <taxon>Agaricomycetidae</taxon>
        <taxon>Jaapiales</taxon>
        <taxon>Jaapiaceae</taxon>
        <taxon>Jaapia</taxon>
    </lineage>
</organism>
<keyword evidence="1" id="KW-1133">Transmembrane helix</keyword>
<protein>
    <submittedName>
        <fullName evidence="2">Uncharacterized protein</fullName>
    </submittedName>
</protein>
<sequence>MVPGCDVVPLILSLPFPVLLYFWLSFLARYLVLPRHGYLSGLRGLSMSPYHLLLFSISSLRASLTNTSGFLVGCFPKERLPSPCHGNTGTSGTIGIRPCSILKPTALVDNIGDELFSQFGFLKGLLATDFRRRRTVSRKLDAQIQLLLRTTGIWMKFVPVDLQLEVWRHTYLSGDFVSSVLLVVPWQNVTHQTLDLLSTPPEASVLAVNDIGHMGKSLPA</sequence>
<keyword evidence="1" id="KW-0812">Transmembrane</keyword>
<evidence type="ECO:0000313" key="3">
    <source>
        <dbReference type="Proteomes" id="UP000027265"/>
    </source>
</evidence>
<evidence type="ECO:0000313" key="2">
    <source>
        <dbReference type="EMBL" id="KDQ63170.1"/>
    </source>
</evidence>
<evidence type="ECO:0000256" key="1">
    <source>
        <dbReference type="SAM" id="Phobius"/>
    </source>
</evidence>
<reference evidence="3" key="1">
    <citation type="journal article" date="2014" name="Proc. Natl. Acad. Sci. U.S.A.">
        <title>Extensive sampling of basidiomycete genomes demonstrates inadequacy of the white-rot/brown-rot paradigm for wood decay fungi.</title>
        <authorList>
            <person name="Riley R."/>
            <person name="Salamov A.A."/>
            <person name="Brown D.W."/>
            <person name="Nagy L.G."/>
            <person name="Floudas D."/>
            <person name="Held B.W."/>
            <person name="Levasseur A."/>
            <person name="Lombard V."/>
            <person name="Morin E."/>
            <person name="Otillar R."/>
            <person name="Lindquist E.A."/>
            <person name="Sun H."/>
            <person name="LaButti K.M."/>
            <person name="Schmutz J."/>
            <person name="Jabbour D."/>
            <person name="Luo H."/>
            <person name="Baker S.E."/>
            <person name="Pisabarro A.G."/>
            <person name="Walton J.D."/>
            <person name="Blanchette R.A."/>
            <person name="Henrissat B."/>
            <person name="Martin F."/>
            <person name="Cullen D."/>
            <person name="Hibbett D.S."/>
            <person name="Grigoriev I.V."/>
        </authorList>
    </citation>
    <scope>NUCLEOTIDE SEQUENCE [LARGE SCALE GENOMIC DNA]</scope>
    <source>
        <strain evidence="3">MUCL 33604</strain>
    </source>
</reference>
<dbReference type="EMBL" id="KL197710">
    <property type="protein sequence ID" value="KDQ63170.1"/>
    <property type="molecule type" value="Genomic_DNA"/>
</dbReference>
<proteinExistence type="predicted"/>
<name>A0A067QAG3_9AGAM</name>
<dbReference type="HOGENOM" id="CLU_1256194_0_0_1"/>
<accession>A0A067QAG3</accession>
<dbReference type="InParanoid" id="A0A067QAG3"/>
<gene>
    <name evidence="2" type="ORF">JAAARDRAFT_369468</name>
</gene>
<keyword evidence="1" id="KW-0472">Membrane</keyword>
<dbReference type="Proteomes" id="UP000027265">
    <property type="component" value="Unassembled WGS sequence"/>
</dbReference>
<feature type="transmembrane region" description="Helical" evidence="1">
    <location>
        <begin position="12"/>
        <end position="32"/>
    </location>
</feature>
<keyword evidence="3" id="KW-1185">Reference proteome</keyword>